<dbReference type="InterPro" id="IPR022765">
    <property type="entry name" value="Dna2/Cas4_DUF83"/>
</dbReference>
<reference evidence="2" key="1">
    <citation type="submission" date="2020-01" db="EMBL/GenBank/DDBJ databases">
        <authorList>
            <person name="Meier V. D."/>
            <person name="Meier V D."/>
        </authorList>
    </citation>
    <scope>NUCLEOTIDE SEQUENCE</scope>
    <source>
        <strain evidence="2">HLG_WM_MAG_07</strain>
    </source>
</reference>
<keyword evidence="2" id="KW-0269">Exonuclease</keyword>
<dbReference type="InterPro" id="IPR011604">
    <property type="entry name" value="PDDEXK-like_dom_sf"/>
</dbReference>
<dbReference type="PANTHER" id="PTHR37168">
    <property type="entry name" value="CRISPR-ASSOCIATED EXONUCLEASE CAS4"/>
    <property type="match status" value="1"/>
</dbReference>
<dbReference type="PANTHER" id="PTHR37168:SF2">
    <property type="entry name" value="CRISPR-ASSOCIATED EXONUCLEASE CAS4"/>
    <property type="match status" value="1"/>
</dbReference>
<name>A0A6S6TJM5_9GAMM</name>
<keyword evidence="2" id="KW-0378">Hydrolase</keyword>
<dbReference type="Pfam" id="PF01930">
    <property type="entry name" value="Cas_Cas4"/>
    <property type="match status" value="1"/>
</dbReference>
<sequence length="181" mass="20766">MSEFDWPKSKAFQQRVENLNLHGLHFQHVELCERRAWMYLHKVNFAQWHSRVATGTAKHETSYQRDHSVRGLFGLAPDRIDWDKHIVYENKGTGGAVEASSNQTAFYAVMLSIATGQAWKAYMHVLTTRRKREVVLDAVRLEKLWSASQRLAALMDQQDVPPAQKIPLCKTCSLALFCGHD</sequence>
<accession>A0A6S6TJM5</accession>
<keyword evidence="2" id="KW-0540">Nuclease</keyword>
<dbReference type="AlphaFoldDB" id="A0A6S6TJM5"/>
<evidence type="ECO:0000313" key="2">
    <source>
        <dbReference type="EMBL" id="CAA6819465.1"/>
    </source>
</evidence>
<dbReference type="GO" id="GO:0004527">
    <property type="term" value="F:exonuclease activity"/>
    <property type="evidence" value="ECO:0007669"/>
    <property type="project" value="UniProtKB-KW"/>
</dbReference>
<evidence type="ECO:0000259" key="1">
    <source>
        <dbReference type="Pfam" id="PF01930"/>
    </source>
</evidence>
<protein>
    <submittedName>
        <fullName evidence="2">CRISPR-associated exonuclease, Cas4 family</fullName>
    </submittedName>
</protein>
<proteinExistence type="predicted"/>
<dbReference type="EMBL" id="CACVAY010000093">
    <property type="protein sequence ID" value="CAA6819465.1"/>
    <property type="molecule type" value="Genomic_DNA"/>
</dbReference>
<feature type="domain" description="DUF83" evidence="1">
    <location>
        <begin position="23"/>
        <end position="178"/>
    </location>
</feature>
<organism evidence="2">
    <name type="scientific">uncultured Thiotrichaceae bacterium</name>
    <dbReference type="NCBI Taxonomy" id="298394"/>
    <lineage>
        <taxon>Bacteria</taxon>
        <taxon>Pseudomonadati</taxon>
        <taxon>Pseudomonadota</taxon>
        <taxon>Gammaproteobacteria</taxon>
        <taxon>Thiotrichales</taxon>
        <taxon>Thiotrichaceae</taxon>
        <taxon>environmental samples</taxon>
    </lineage>
</organism>
<dbReference type="Gene3D" id="3.90.320.10">
    <property type="match status" value="1"/>
</dbReference>
<gene>
    <name evidence="2" type="ORF">HELGO_WM46252</name>
</gene>